<keyword evidence="6" id="KW-1185">Reference proteome</keyword>
<dbReference type="InterPro" id="IPR001173">
    <property type="entry name" value="Glyco_trans_2-like"/>
</dbReference>
<evidence type="ECO:0000256" key="3">
    <source>
        <dbReference type="ARBA" id="ARBA00022679"/>
    </source>
</evidence>
<feature type="domain" description="Glycosyltransferase 2-like" evidence="4">
    <location>
        <begin position="210"/>
        <end position="374"/>
    </location>
</feature>
<dbReference type="SUPFAM" id="SSF53448">
    <property type="entry name" value="Nucleotide-diphospho-sugar transferases"/>
    <property type="match status" value="1"/>
</dbReference>
<sequence>MSASQPGVQDVEVLARLADRLTSFGRRGPSVLVSTALRTRAAGMLDLAAFLASRRTATYPEIARALDAGVPLELDPEWSVALAKVAALQRDSDAEHGRALRLLDTVTSDDPDVWWLTATLQAALGRGAELLRFLEDRPGTPHADLLRLDVLNPFGPSSLADGSSWRAGLATYFTDHGLAPVQVADGEADSPLDRLTSPLRAGTVRGPLVTVVTTTYRPGPELLGSVRSILAQTWADLELLVVDDASGPDHDALLDRVEAMDPRVRVLRLPENGGTYLARNAALAVAQGVYVTGQDDDDWAHPQRIERQMEPLLRGEARSSIALALRATSDLRLTKPGGRPVAVHQPTFLAERDVLREVGGYLHARKGADRELVERVTQASGRSPHLVELPLSVYRLTASSLSRAEFGPGWAHTSRLALWALADRAHERAVEAGEPFATVVERVAVPQRFAISSTTPRLDVVLVADLLCPKGGRHPLVGPVEALVHAGLRVGLAHVEDARRFARGRASWSEDLLDLVNSRAVDLLAFDDTADVALVLVPDAGMLQTPPPAPVQWHVGELVLLDAFDGRQGADTAPRSAPECHEHARRIFGVEPRWAARTAGTRDWLRVEVPRAGIDEELVPHPVEAASRPRRVPGAGRVVGAVLNGVDPAVLGVLARLTCMGWDVRLLAPPEVVAAARRECPALATAAHAWTDELTVADFVAGLDHITVAAERDLLGHVVEAEALAAGVVPVVGRRRASWPAGLGLSVDAAARSTAAEYARQSATAREHAAAHHGGPGWAAWVANRVRGLKTA</sequence>
<dbReference type="EMBL" id="CP002665">
    <property type="protein sequence ID" value="AEI11591.1"/>
    <property type="molecule type" value="Genomic_DNA"/>
</dbReference>
<reference evidence="6" key="1">
    <citation type="submission" date="2011-04" db="EMBL/GenBank/DDBJ databases">
        <title>Complete sequence of Cellvibrio gilvus ATCC 13127.</title>
        <authorList>
            <person name="Lucas S."/>
            <person name="Han J."/>
            <person name="Lapidus A."/>
            <person name="Cheng J.-F."/>
            <person name="Goodwin L."/>
            <person name="Pitluck S."/>
            <person name="Peters L."/>
            <person name="Munk A."/>
            <person name="Detter J.C."/>
            <person name="Han C."/>
            <person name="Tapia R."/>
            <person name="Land M."/>
            <person name="Hauser L."/>
            <person name="Kyrpides N."/>
            <person name="Ivanova N."/>
            <person name="Ovchinnikova G."/>
            <person name="Pagani I."/>
            <person name="Mead D."/>
            <person name="Brumm P."/>
            <person name="Woyke T."/>
        </authorList>
    </citation>
    <scope>NUCLEOTIDE SEQUENCE [LARGE SCALE GENOMIC DNA]</scope>
    <source>
        <strain evidence="6">ATCC 13127 / NRRL B-14078</strain>
    </source>
</reference>
<dbReference type="CDD" id="cd00761">
    <property type="entry name" value="Glyco_tranf_GTA_type"/>
    <property type="match status" value="1"/>
</dbReference>
<accession>F8A0W9</accession>
<dbReference type="KEGG" id="cga:Celgi_1072"/>
<organism evidence="5 6">
    <name type="scientific">Cellulomonas gilvus (strain ATCC 13127 / NRRL B-14078)</name>
    <name type="common">Cellvibrio gilvus</name>
    <dbReference type="NCBI Taxonomy" id="593907"/>
    <lineage>
        <taxon>Bacteria</taxon>
        <taxon>Bacillati</taxon>
        <taxon>Actinomycetota</taxon>
        <taxon>Actinomycetes</taxon>
        <taxon>Micrococcales</taxon>
        <taxon>Cellulomonadaceae</taxon>
        <taxon>Cellulomonas</taxon>
    </lineage>
</organism>
<evidence type="ECO:0000259" key="4">
    <source>
        <dbReference type="Pfam" id="PF00535"/>
    </source>
</evidence>
<dbReference type="RefSeq" id="WP_013883110.1">
    <property type="nucleotide sequence ID" value="NC_015671.1"/>
</dbReference>
<dbReference type="STRING" id="593907.Celgi_1072"/>
<dbReference type="InterPro" id="IPR050834">
    <property type="entry name" value="Glycosyltransf_2"/>
</dbReference>
<dbReference type="eggNOG" id="COG1215">
    <property type="taxonomic scope" value="Bacteria"/>
</dbReference>
<evidence type="ECO:0000313" key="6">
    <source>
        <dbReference type="Proteomes" id="UP000000485"/>
    </source>
</evidence>
<proteinExistence type="inferred from homology"/>
<evidence type="ECO:0000256" key="2">
    <source>
        <dbReference type="ARBA" id="ARBA00022676"/>
    </source>
</evidence>
<comment type="similarity">
    <text evidence="1">Belongs to the glycosyltransferase 2 family.</text>
</comment>
<keyword evidence="2" id="KW-0328">Glycosyltransferase</keyword>
<dbReference type="Pfam" id="PF00535">
    <property type="entry name" value="Glycos_transf_2"/>
    <property type="match status" value="1"/>
</dbReference>
<dbReference type="GO" id="GO:0016757">
    <property type="term" value="F:glycosyltransferase activity"/>
    <property type="evidence" value="ECO:0007669"/>
    <property type="project" value="UniProtKB-KW"/>
</dbReference>
<gene>
    <name evidence="5" type="ordered locus">Celgi_1072</name>
</gene>
<name>F8A0W9_CELGA</name>
<protein>
    <submittedName>
        <fullName evidence="5">Glycosyl transferase family 2</fullName>
    </submittedName>
</protein>
<dbReference type="OrthoDB" id="3177103at2"/>
<keyword evidence="3 5" id="KW-0808">Transferase</keyword>
<dbReference type="InterPro" id="IPR029044">
    <property type="entry name" value="Nucleotide-diphossugar_trans"/>
</dbReference>
<evidence type="ECO:0000256" key="1">
    <source>
        <dbReference type="ARBA" id="ARBA00006739"/>
    </source>
</evidence>
<dbReference type="PANTHER" id="PTHR43685:SF5">
    <property type="entry name" value="GLYCOSYLTRANSFERASE EPSE-RELATED"/>
    <property type="match status" value="1"/>
</dbReference>
<dbReference type="PANTHER" id="PTHR43685">
    <property type="entry name" value="GLYCOSYLTRANSFERASE"/>
    <property type="match status" value="1"/>
</dbReference>
<dbReference type="HOGENOM" id="CLU_340307_0_0_11"/>
<dbReference type="Gene3D" id="3.90.550.10">
    <property type="entry name" value="Spore Coat Polysaccharide Biosynthesis Protein SpsA, Chain A"/>
    <property type="match status" value="1"/>
</dbReference>
<dbReference type="Proteomes" id="UP000000485">
    <property type="component" value="Chromosome"/>
</dbReference>
<evidence type="ECO:0000313" key="5">
    <source>
        <dbReference type="EMBL" id="AEI11591.1"/>
    </source>
</evidence>
<dbReference type="AlphaFoldDB" id="F8A0W9"/>